<feature type="domain" description="AsmA" evidence="2">
    <location>
        <begin position="277"/>
        <end position="585"/>
    </location>
</feature>
<feature type="domain" description="AsmA" evidence="2">
    <location>
        <begin position="67"/>
        <end position="183"/>
    </location>
</feature>
<organism evidence="3 4">
    <name type="scientific">Brevundimonas intermedia</name>
    <dbReference type="NCBI Taxonomy" id="74315"/>
    <lineage>
        <taxon>Bacteria</taxon>
        <taxon>Pseudomonadati</taxon>
        <taxon>Pseudomonadota</taxon>
        <taxon>Alphaproteobacteria</taxon>
        <taxon>Caulobacterales</taxon>
        <taxon>Caulobacteraceae</taxon>
        <taxon>Brevundimonas</taxon>
    </lineage>
</organism>
<comment type="caution">
    <text evidence="3">The sequence shown here is derived from an EMBL/GenBank/DDBJ whole genome shotgun (WGS) entry which is preliminary data.</text>
</comment>
<evidence type="ECO:0000256" key="1">
    <source>
        <dbReference type="SAM" id="Phobius"/>
    </source>
</evidence>
<keyword evidence="1" id="KW-0472">Membrane</keyword>
<accession>A0ABQ5T5P8</accession>
<feature type="transmembrane region" description="Helical" evidence="1">
    <location>
        <begin position="60"/>
        <end position="82"/>
    </location>
</feature>
<dbReference type="InterPro" id="IPR052894">
    <property type="entry name" value="AsmA-related"/>
</dbReference>
<proteinExistence type="predicted"/>
<evidence type="ECO:0000259" key="2">
    <source>
        <dbReference type="Pfam" id="PF05170"/>
    </source>
</evidence>
<dbReference type="Proteomes" id="UP001143509">
    <property type="component" value="Unassembled WGS sequence"/>
</dbReference>
<dbReference type="PANTHER" id="PTHR30441">
    <property type="entry name" value="DUF748 DOMAIN-CONTAINING PROTEIN"/>
    <property type="match status" value="1"/>
</dbReference>
<name>A0ABQ5T5P8_9CAUL</name>
<evidence type="ECO:0000313" key="4">
    <source>
        <dbReference type="Proteomes" id="UP001143509"/>
    </source>
</evidence>
<reference evidence="3" key="1">
    <citation type="journal article" date="2014" name="Int. J. Syst. Evol. Microbiol.">
        <title>Complete genome of a new Firmicutes species belonging to the dominant human colonic microbiota ('Ruminococcus bicirculans') reveals two chromosomes and a selective capacity to utilize plant glucans.</title>
        <authorList>
            <consortium name="NISC Comparative Sequencing Program"/>
            <person name="Wegmann U."/>
            <person name="Louis P."/>
            <person name="Goesmann A."/>
            <person name="Henrissat B."/>
            <person name="Duncan S.H."/>
            <person name="Flint H.J."/>
        </authorList>
    </citation>
    <scope>NUCLEOTIDE SEQUENCE</scope>
    <source>
        <strain evidence="3">VKM B-1499</strain>
    </source>
</reference>
<protein>
    <submittedName>
        <fullName evidence="3">Membrane protein</fullName>
    </submittedName>
</protein>
<keyword evidence="4" id="KW-1185">Reference proteome</keyword>
<gene>
    <name evidence="3" type="ORF">GCM10017620_04330</name>
</gene>
<dbReference type="PANTHER" id="PTHR30441:SF9">
    <property type="entry name" value="ASMA FAMILY PROTEIN YHJG"/>
    <property type="match status" value="1"/>
</dbReference>
<reference evidence="3" key="2">
    <citation type="submission" date="2023-01" db="EMBL/GenBank/DDBJ databases">
        <authorList>
            <person name="Sun Q."/>
            <person name="Evtushenko L."/>
        </authorList>
    </citation>
    <scope>NUCLEOTIDE SEQUENCE</scope>
    <source>
        <strain evidence="3">VKM B-1499</strain>
    </source>
</reference>
<keyword evidence="1" id="KW-0812">Transmembrane</keyword>
<dbReference type="EMBL" id="BSFD01000001">
    <property type="protein sequence ID" value="GLK47460.1"/>
    <property type="molecule type" value="Genomic_DNA"/>
</dbReference>
<evidence type="ECO:0000313" key="3">
    <source>
        <dbReference type="EMBL" id="GLK47460.1"/>
    </source>
</evidence>
<dbReference type="InterPro" id="IPR007844">
    <property type="entry name" value="AsmA"/>
</dbReference>
<keyword evidence="1" id="KW-1133">Transmembrane helix</keyword>
<dbReference type="Pfam" id="PF05170">
    <property type="entry name" value="AsmA"/>
    <property type="match status" value="2"/>
</dbReference>
<sequence>MSQVVKADVWAKMLKWNELWSKLRLHGVAPAVGRARELRDWVRANDPVYAAVRRPGRAEAWAGGLGLALIGLVLLAVILFDWNMLRGPIGRWASAEYDRDIALQGDLDVNLFSWTPSVVVRGLKIGGPDWARDRNTADVEEIRASVRLRKLFAGRIEMPLLSFTRPQVVLITDKSGRNSWDLNPDKPDTGEGMKLPVIQQLVITDGRLVFDEQRRDLRLEAAVDAREGKGGDAGFVLDGAGAVNGSPLKLRIQGGAFIDIRRDRPYQFEATVSGAGSSLIAKGAVTRPFDLGRFDATLTLQGRDLSDLYLLTGVALPNTPPYRLSGALKRDENVWTFNGFDGRVGASDLSGDVRVDAAERLRVDAKLMSRRLDIDDLAAVLGARTVTNEAGSNTEAPVAVGGKLLPDAPLQTERLRAMDGTLTYRAVAVKANDLDVRAVNLGAELKDGILNLDPVSFNFNRGELNGTARINATRDTPYSVVDFRLAGYPLESIIPARGGSAPLTGRALGRARLEGPGASIHDFAAASKGSLSLVVPDGQMRSAFAELLGINASAGLLKLLRGDQSTAQIRCAVADFDVRGGTATAKTLVIDTDVVLAQGTGTINLGAETLNLRVDGESKKPRLLRVWAPITVKGALTAPQVGVDVRALAGQGGFAGLLGAVVAPVTALFAFVDPGLAEDANCGRLIAGAR</sequence>